<protein>
    <submittedName>
        <fullName evidence="5">FHA domain-containing protein</fullName>
    </submittedName>
</protein>
<dbReference type="InterPro" id="IPR008984">
    <property type="entry name" value="SMAD_FHA_dom_sf"/>
</dbReference>
<feature type="region of interest" description="Disordered" evidence="2">
    <location>
        <begin position="367"/>
        <end position="394"/>
    </location>
</feature>
<dbReference type="SUPFAM" id="SSF49879">
    <property type="entry name" value="SMAD/FHA domain"/>
    <property type="match status" value="1"/>
</dbReference>
<feature type="region of interest" description="Disordered" evidence="2">
    <location>
        <begin position="131"/>
        <end position="157"/>
    </location>
</feature>
<keyword evidence="6" id="KW-1185">Reference proteome</keyword>
<evidence type="ECO:0000313" key="5">
    <source>
        <dbReference type="EMBL" id="RLK48052.1"/>
    </source>
</evidence>
<feature type="region of interest" description="Disordered" evidence="2">
    <location>
        <begin position="173"/>
        <end position="340"/>
    </location>
</feature>
<evidence type="ECO:0000313" key="6">
    <source>
        <dbReference type="Proteomes" id="UP000273158"/>
    </source>
</evidence>
<gene>
    <name evidence="5" type="ORF">C7474_2655</name>
</gene>
<dbReference type="SMART" id="SM00240">
    <property type="entry name" value="FHA"/>
    <property type="match status" value="1"/>
</dbReference>
<evidence type="ECO:0000256" key="2">
    <source>
        <dbReference type="SAM" id="MobiDB-lite"/>
    </source>
</evidence>
<dbReference type="Gene3D" id="2.60.200.20">
    <property type="match status" value="1"/>
</dbReference>
<dbReference type="Pfam" id="PF00498">
    <property type="entry name" value="FHA"/>
    <property type="match status" value="1"/>
</dbReference>
<feature type="compositionally biased region" description="Low complexity" evidence="2">
    <location>
        <begin position="198"/>
        <end position="235"/>
    </location>
</feature>
<keyword evidence="3" id="KW-0812">Transmembrane</keyword>
<dbReference type="Proteomes" id="UP000273158">
    <property type="component" value="Unassembled WGS sequence"/>
</dbReference>
<accession>A0A498BXM1</accession>
<comment type="caution">
    <text evidence="5">The sequence shown here is derived from an EMBL/GenBank/DDBJ whole genome shotgun (WGS) entry which is preliminary data.</text>
</comment>
<dbReference type="AlphaFoldDB" id="A0A498BXM1"/>
<dbReference type="EMBL" id="RCDB01000003">
    <property type="protein sequence ID" value="RLK48052.1"/>
    <property type="molecule type" value="Genomic_DNA"/>
</dbReference>
<organism evidence="5 6">
    <name type="scientific">Microbacterium telephonicum</name>
    <dbReference type="NCBI Taxonomy" id="1714841"/>
    <lineage>
        <taxon>Bacteria</taxon>
        <taxon>Bacillati</taxon>
        <taxon>Actinomycetota</taxon>
        <taxon>Actinomycetes</taxon>
        <taxon>Micrococcales</taxon>
        <taxon>Microbacteriaceae</taxon>
        <taxon>Microbacterium</taxon>
    </lineage>
</organism>
<evidence type="ECO:0000256" key="1">
    <source>
        <dbReference type="ARBA" id="ARBA00022553"/>
    </source>
</evidence>
<feature type="transmembrane region" description="Helical" evidence="3">
    <location>
        <begin position="71"/>
        <end position="91"/>
    </location>
</feature>
<reference evidence="5 6" key="1">
    <citation type="journal article" date="2015" name="Stand. Genomic Sci.">
        <title>Genomic Encyclopedia of Bacterial and Archaeal Type Strains, Phase III: the genomes of soil and plant-associated and newly described type strains.</title>
        <authorList>
            <person name="Whitman W.B."/>
            <person name="Woyke T."/>
            <person name="Klenk H.P."/>
            <person name="Zhou Y."/>
            <person name="Lilburn T.G."/>
            <person name="Beck B.J."/>
            <person name="De Vos P."/>
            <person name="Vandamme P."/>
            <person name="Eisen J.A."/>
            <person name="Garrity G."/>
            <person name="Hugenholtz P."/>
            <person name="Kyrpides N.C."/>
        </authorList>
    </citation>
    <scope>NUCLEOTIDE SEQUENCE [LARGE SCALE GENOMIC DNA]</scope>
    <source>
        <strain evidence="5 6">S2T63</strain>
    </source>
</reference>
<feature type="transmembrane region" description="Helical" evidence="3">
    <location>
        <begin position="103"/>
        <end position="123"/>
    </location>
</feature>
<keyword evidence="3" id="KW-1133">Transmembrane helix</keyword>
<dbReference type="RefSeq" id="WP_241965242.1">
    <property type="nucleotide sequence ID" value="NZ_RCDB01000003.1"/>
</dbReference>
<feature type="domain" description="FHA" evidence="4">
    <location>
        <begin position="427"/>
        <end position="481"/>
    </location>
</feature>
<feature type="compositionally biased region" description="Low complexity" evidence="2">
    <location>
        <begin position="147"/>
        <end position="157"/>
    </location>
</feature>
<proteinExistence type="predicted"/>
<feature type="transmembrane region" description="Helical" evidence="3">
    <location>
        <begin position="12"/>
        <end position="37"/>
    </location>
</feature>
<feature type="compositionally biased region" description="Pro residues" evidence="2">
    <location>
        <begin position="310"/>
        <end position="320"/>
    </location>
</feature>
<keyword evidence="3" id="KW-0472">Membrane</keyword>
<evidence type="ECO:0000256" key="3">
    <source>
        <dbReference type="SAM" id="Phobius"/>
    </source>
</evidence>
<name>A0A498BXM1_9MICO</name>
<evidence type="ECO:0000259" key="4">
    <source>
        <dbReference type="PROSITE" id="PS50006"/>
    </source>
</evidence>
<feature type="compositionally biased region" description="Low complexity" evidence="2">
    <location>
        <begin position="260"/>
        <end position="277"/>
    </location>
</feature>
<keyword evidence="1" id="KW-0597">Phosphoprotein</keyword>
<sequence>MTLSVMTASVDGSLLIVTGVLSTVIGVALYVWTALALGAMFRKMGEETWKGWVPILNLATVLRWGGHNPWLVLLVLVPVVGPLVVWVLLVISAHRINPGYGYGAGMTVLAALLFVVWASILGFGPAPWRGARPATLGETPPGPARRPAPADGAPGTEPVLAPAVAASFAPRVAPAPAAPEPDAPIVGRTAGTGPVSTVPQAWAPPGGAASPAAPSVPAESVPPAAPAPIAAASDAGESDDDGWPEPAADDGWPSEVDDVSAISPSPFPPSSAAVPGARHVSPPVSEDDEVISFVPGRRSTASDDVARMPAVPPVSVPDPEPVAAEPAPAPVSEPPASRAATRARWTAPDPDAFPELSGEVSAVVGSPAAGAPRSALGAVSAQQRRAEERAHPDEDDVDRTIMVRRKLPTWQLVPSAGSPVALSGDVVILGRRPSADPSFPAAQLVVVEDLARTVSKTHARIELRGEKWLITDLGSTNGVLVRTLMGDEVEIEPGTELAAGERFFLGDEEFRLQHE</sequence>
<dbReference type="Pfam" id="PF18936">
    <property type="entry name" value="DUF5684"/>
    <property type="match status" value="1"/>
</dbReference>
<dbReference type="CDD" id="cd00060">
    <property type="entry name" value="FHA"/>
    <property type="match status" value="1"/>
</dbReference>
<dbReference type="PROSITE" id="PS50006">
    <property type="entry name" value="FHA_DOMAIN"/>
    <property type="match status" value="1"/>
</dbReference>
<dbReference type="InterPro" id="IPR000253">
    <property type="entry name" value="FHA_dom"/>
</dbReference>
<dbReference type="InterPro" id="IPR043739">
    <property type="entry name" value="DUF5684"/>
</dbReference>